<dbReference type="SUPFAM" id="SSF81593">
    <property type="entry name" value="Nucleotidyltransferase substrate binding subunit/domain"/>
    <property type="match status" value="1"/>
</dbReference>
<proteinExistence type="predicted"/>
<evidence type="ECO:0000313" key="2">
    <source>
        <dbReference type="EMBL" id="ADN50245.1"/>
    </source>
</evidence>
<reference evidence="3" key="2">
    <citation type="journal article" date="2010" name="Stand. Genomic Sci.">
        <title>Complete genome sequence of Vulcanisaeta distributa type strain (IC-017T).</title>
        <authorList>
            <person name="Mavromatis K."/>
            <person name="Sikorski J."/>
            <person name="Pabst E."/>
            <person name="Teshima H."/>
            <person name="Lapidus A."/>
            <person name="Lucas S."/>
            <person name="Nolan M."/>
            <person name="Glavina Del Rio T."/>
            <person name="Cheng J."/>
            <person name="Bruce D."/>
            <person name="Goodwin L."/>
            <person name="Pitluck S."/>
            <person name="Liolios K."/>
            <person name="Ivanova N."/>
            <person name="Mikhailova N."/>
            <person name="Pati A."/>
            <person name="Chen A."/>
            <person name="Palaniappan K."/>
            <person name="Land M."/>
            <person name="Hauser L."/>
            <person name="Chang Y."/>
            <person name="Jeffries C."/>
            <person name="Rohde M."/>
            <person name="Spring S."/>
            <person name="Goker M."/>
            <person name="Wirth R."/>
            <person name="Woyke T."/>
            <person name="Bristow J."/>
            <person name="Eisen J."/>
            <person name="Markowitz V."/>
            <person name="Hugenholtz P."/>
            <person name="Klenk H."/>
            <person name="Kyrpides N."/>
        </authorList>
    </citation>
    <scope>NUCLEOTIDE SEQUENCE [LARGE SCALE GENOMIC DNA]</scope>
    <source>
        <strain evidence="3">DSM 14429 / JCM 11212 / NBRC 100878 / IC-017</strain>
    </source>
</reference>
<reference evidence="2 3" key="1">
    <citation type="journal article" date="2010" name="Stand. Genomic Sci.">
        <title>Complete genome sequence of Vulcanisaeta distributa type strain (IC-017).</title>
        <authorList>
            <person name="Mavromatis K."/>
            <person name="Sikorski J."/>
            <person name="Pabst E."/>
            <person name="Teshima H."/>
            <person name="Lapidus A."/>
            <person name="Lucas S."/>
            <person name="Nolan M."/>
            <person name="Glavina Del Rio T."/>
            <person name="Cheng J.F."/>
            <person name="Bruce D."/>
            <person name="Goodwin L."/>
            <person name="Pitluck S."/>
            <person name="Liolios K."/>
            <person name="Ivanova N."/>
            <person name="Mikhailova N."/>
            <person name="Pati A."/>
            <person name="Chen A."/>
            <person name="Palaniappan K."/>
            <person name="Land M."/>
            <person name="Hauser L."/>
            <person name="Chang Y.J."/>
            <person name="Jeffries C.D."/>
            <person name="Rohde M."/>
            <person name="Spring S."/>
            <person name="Goker M."/>
            <person name="Wirth R."/>
            <person name="Woyke T."/>
            <person name="Bristow J."/>
            <person name="Eisen J.A."/>
            <person name="Markowitz V."/>
            <person name="Hugenholtz P."/>
            <person name="Klenk H.P."/>
            <person name="Kyrpides N.C."/>
        </authorList>
    </citation>
    <scope>NUCLEOTIDE SEQUENCE [LARGE SCALE GENOMIC DNA]</scope>
    <source>
        <strain evidence="3">DSM 14429 / JCM 11212 / NBRC 100878 / IC-017</strain>
    </source>
</reference>
<evidence type="ECO:0000313" key="3">
    <source>
        <dbReference type="Proteomes" id="UP000006681"/>
    </source>
</evidence>
<dbReference type="InterPro" id="IPR007842">
    <property type="entry name" value="HEPN_dom"/>
</dbReference>
<dbReference type="AlphaFoldDB" id="E1QP74"/>
<organism evidence="2 3">
    <name type="scientific">Vulcanisaeta distributa (strain DSM 14429 / JCM 11212 / NBRC 100878 / IC-017)</name>
    <dbReference type="NCBI Taxonomy" id="572478"/>
    <lineage>
        <taxon>Archaea</taxon>
        <taxon>Thermoproteota</taxon>
        <taxon>Thermoprotei</taxon>
        <taxon>Thermoproteales</taxon>
        <taxon>Thermoproteaceae</taxon>
        <taxon>Vulcanisaeta</taxon>
    </lineage>
</organism>
<dbReference type="Proteomes" id="UP000006681">
    <property type="component" value="Chromosome"/>
</dbReference>
<accession>E1QP74</accession>
<dbReference type="eggNOG" id="arCOG01191">
    <property type="taxonomic scope" value="Archaea"/>
</dbReference>
<dbReference type="HOGENOM" id="CLU_123170_1_1_2"/>
<dbReference type="Gene3D" id="1.20.120.330">
    <property type="entry name" value="Nucleotidyltransferases domain 2"/>
    <property type="match status" value="1"/>
</dbReference>
<dbReference type="Pfam" id="PF05168">
    <property type="entry name" value="HEPN"/>
    <property type="match status" value="1"/>
</dbReference>
<protein>
    <submittedName>
        <fullName evidence="2">HEPN domain protein</fullName>
    </submittedName>
</protein>
<name>E1QP74_VULDI</name>
<feature type="domain" description="HEPN" evidence="1">
    <location>
        <begin position="19"/>
        <end position="139"/>
    </location>
</feature>
<dbReference type="PROSITE" id="PS50910">
    <property type="entry name" value="HEPN"/>
    <property type="match status" value="1"/>
</dbReference>
<keyword evidence="3" id="KW-1185">Reference proteome</keyword>
<dbReference type="EMBL" id="CP002100">
    <property type="protein sequence ID" value="ADN50245.1"/>
    <property type="molecule type" value="Genomic_DNA"/>
</dbReference>
<sequence>MGINALINSMSLDAAEDFMRRAEEYMVVAWVSFERSFYNAAAVNAEIAAQLSIKALLIKLGIEPPRTHNIRSLLGLVANQLGGNAGEEVRAFVSNNRRELIILEDSRSLGQYGMLSVDRDRAEIALRTAESIIELVRRLWSL</sequence>
<gene>
    <name evidence="2" type="ordered locus">Vdis_0853</name>
</gene>
<dbReference type="SMART" id="SM00748">
    <property type="entry name" value="HEPN"/>
    <property type="match status" value="1"/>
</dbReference>
<evidence type="ECO:0000259" key="1">
    <source>
        <dbReference type="PROSITE" id="PS50910"/>
    </source>
</evidence>
<dbReference type="STRING" id="572478.Vdis_0853"/>
<dbReference type="KEGG" id="vdi:Vdis_0853"/>